<dbReference type="GO" id="GO:0005524">
    <property type="term" value="F:ATP binding"/>
    <property type="evidence" value="ECO:0007669"/>
    <property type="project" value="UniProtKB-KW"/>
</dbReference>
<dbReference type="Proteomes" id="UP000652219">
    <property type="component" value="Unassembled WGS sequence"/>
</dbReference>
<feature type="compositionally biased region" description="Acidic residues" evidence="5">
    <location>
        <begin position="1179"/>
        <end position="1201"/>
    </location>
</feature>
<feature type="region of interest" description="Disordered" evidence="5">
    <location>
        <begin position="238"/>
        <end position="326"/>
    </location>
</feature>
<protein>
    <submittedName>
        <fullName evidence="8">SNF2 family domain-containing protein</fullName>
    </submittedName>
</protein>
<feature type="compositionally biased region" description="Acidic residues" evidence="5">
    <location>
        <begin position="1211"/>
        <end position="1234"/>
    </location>
</feature>
<evidence type="ECO:0000259" key="7">
    <source>
        <dbReference type="PROSITE" id="PS51194"/>
    </source>
</evidence>
<evidence type="ECO:0000256" key="1">
    <source>
        <dbReference type="ARBA" id="ARBA00022741"/>
    </source>
</evidence>
<evidence type="ECO:0000313" key="9">
    <source>
        <dbReference type="Proteomes" id="UP000652219"/>
    </source>
</evidence>
<feature type="compositionally biased region" description="Basic and acidic residues" evidence="5">
    <location>
        <begin position="1"/>
        <end position="14"/>
    </location>
</feature>
<keyword evidence="9" id="KW-1185">Reference proteome</keyword>
<keyword evidence="4" id="KW-0067">ATP-binding</keyword>
<dbReference type="AlphaFoldDB" id="A0A8H6JPI3"/>
<feature type="compositionally biased region" description="Basic and acidic residues" evidence="5">
    <location>
        <begin position="777"/>
        <end position="788"/>
    </location>
</feature>
<keyword evidence="3" id="KW-0347">Helicase</keyword>
<feature type="compositionally biased region" description="Acidic residues" evidence="5">
    <location>
        <begin position="306"/>
        <end position="317"/>
    </location>
</feature>
<evidence type="ECO:0000313" key="8">
    <source>
        <dbReference type="EMBL" id="KAF6816957.1"/>
    </source>
</evidence>
<organism evidence="8 9">
    <name type="scientific">Colletotrichum sojae</name>
    <dbReference type="NCBI Taxonomy" id="2175907"/>
    <lineage>
        <taxon>Eukaryota</taxon>
        <taxon>Fungi</taxon>
        <taxon>Dikarya</taxon>
        <taxon>Ascomycota</taxon>
        <taxon>Pezizomycotina</taxon>
        <taxon>Sordariomycetes</taxon>
        <taxon>Hypocreomycetidae</taxon>
        <taxon>Glomerellales</taxon>
        <taxon>Glomerellaceae</taxon>
        <taxon>Colletotrichum</taxon>
        <taxon>Colletotrichum orchidearum species complex</taxon>
    </lineage>
</organism>
<dbReference type="SUPFAM" id="SSF52540">
    <property type="entry name" value="P-loop containing nucleoside triphosphate hydrolases"/>
    <property type="match status" value="2"/>
</dbReference>
<dbReference type="Pfam" id="PF00176">
    <property type="entry name" value="SNF2-rel_dom"/>
    <property type="match status" value="1"/>
</dbReference>
<dbReference type="PROSITE" id="PS51192">
    <property type="entry name" value="HELICASE_ATP_BIND_1"/>
    <property type="match status" value="1"/>
</dbReference>
<feature type="region of interest" description="Disordered" evidence="5">
    <location>
        <begin position="1"/>
        <end position="112"/>
    </location>
</feature>
<dbReference type="Pfam" id="PF00271">
    <property type="entry name" value="Helicase_C"/>
    <property type="match status" value="1"/>
</dbReference>
<dbReference type="CDD" id="cd18008">
    <property type="entry name" value="DEXDc_SHPRH-like"/>
    <property type="match status" value="1"/>
</dbReference>
<reference evidence="8 9" key="1">
    <citation type="journal article" date="2020" name="Phytopathology">
        <title>Genome Sequence Resources of Colletotrichum truncatum, C. plurivorum, C. musicola, and C. sojae: Four Species Pathogenic to Soybean (Glycine max).</title>
        <authorList>
            <person name="Rogerio F."/>
            <person name="Boufleur T.R."/>
            <person name="Ciampi-Guillardi M."/>
            <person name="Sukno S.A."/>
            <person name="Thon M.R."/>
            <person name="Massola Junior N.S."/>
            <person name="Baroncelli R."/>
        </authorList>
    </citation>
    <scope>NUCLEOTIDE SEQUENCE [LARGE SCALE GENOMIC DNA]</scope>
    <source>
        <strain evidence="8 9">LFN0009</strain>
    </source>
</reference>
<dbReference type="CDD" id="cd18793">
    <property type="entry name" value="SF2_C_SNF"/>
    <property type="match status" value="1"/>
</dbReference>
<accession>A0A8H6JPI3</accession>
<feature type="region of interest" description="Disordered" evidence="5">
    <location>
        <begin position="923"/>
        <end position="942"/>
    </location>
</feature>
<dbReference type="InterPro" id="IPR027417">
    <property type="entry name" value="P-loop_NTPase"/>
</dbReference>
<keyword evidence="2" id="KW-0378">Hydrolase</keyword>
<dbReference type="PANTHER" id="PTHR45626:SF17">
    <property type="entry name" value="HELICASE-LIKE TRANSCRIPTION FACTOR"/>
    <property type="match status" value="1"/>
</dbReference>
<name>A0A8H6JPI3_9PEZI</name>
<feature type="domain" description="Helicase ATP-binding" evidence="6">
    <location>
        <begin position="439"/>
        <end position="633"/>
    </location>
</feature>
<dbReference type="EMBL" id="WIGN01000024">
    <property type="protein sequence ID" value="KAF6816957.1"/>
    <property type="molecule type" value="Genomic_DNA"/>
</dbReference>
<feature type="compositionally biased region" description="Polar residues" evidence="5">
    <location>
        <begin position="790"/>
        <end position="800"/>
    </location>
</feature>
<dbReference type="SMART" id="SM00487">
    <property type="entry name" value="DEXDc"/>
    <property type="match status" value="1"/>
</dbReference>
<dbReference type="InterPro" id="IPR038718">
    <property type="entry name" value="SNF2-like_sf"/>
</dbReference>
<dbReference type="InterPro" id="IPR001650">
    <property type="entry name" value="Helicase_C-like"/>
</dbReference>
<keyword evidence="1" id="KW-0547">Nucleotide-binding</keyword>
<gene>
    <name evidence="8" type="ORF">CSOJ01_02654</name>
</gene>
<dbReference type="GO" id="GO:0006281">
    <property type="term" value="P:DNA repair"/>
    <property type="evidence" value="ECO:0007669"/>
    <property type="project" value="TreeGrafter"/>
</dbReference>
<sequence>MATHPRQDSSEKLPRAPPNKNLFHWNCDGDSDDEELPALNNFHRSTHQPAPEKSIIDDVLETAMAESHDADTGARETQKNEESNELFVSDDEEQPERTPPPQNDIKIKSEPDEDDLCIIIDSVQASSGAQEKWTKPLKFTIDLTGDNQDATETKKIIKAEPVTVKIEQEDGGTSISQHQASQQSCLVSDAYTSMNKRMTELKAKATTGSLSDAEFEELLQITRQLQDAKHATERCIVSEGQSLSGDNNRPSGSQPKKGARQPAKTLAQRWAEREEKDQRKEANRKRKRCADEVRASSAKKVKQNVDPDDNSDDDDAGEVAASDGQSEVRRQIAELLKPLDFVLQREQLGELPPEPEINTRNKAEQLRLMEMAAKRPEEFDEAHLKRQLKELQVATSAASWGPRIVYAINGKWEPRGVLQTPLLSHQITVGAWLLGRELKNTPKFPRGGMLADGMGLGKTIEALSCIARNQASEKLRVKGEVATIVVCPSQHVIGVWIDQIKEHCKPEFSRSVVQYKRQNKMDTTFLGSLNIVLATYHQVRASVPSAKVREQMNKELADPEKYKEWLDEHTGDLHRTKWYRVVLDEAHEIKNHLTHGALSCFELKSKYRWVLSGTPLINSETEFFPYFKFLRCHKINDFADYLRKYHSGYLQLSDEETIIFNMMEQCFRDEINNDLENEQAHKKMRSYLTMLLRLRQAATHPFLLEGMMRDYFSLDNIRAVREQLAELKGKRTVYEQIGTWTQRHDIPDERMRVVIAEAEGRLEEDSQFTRYYRKFEADDTEPGRDDKAQIGSSAANSSAKKYTMGGPIVIDEDSDEVNSQDEASEDSDGMVPEEFLNEKPASHGKRAKHVATIPESSEESYLDPFGRSQFGLHFDMDSHLEYLENVRRLDSARCGICRLKPQMPLQGKGNKYPKCRTVIGAPKSLEPFSSDDNDDADARLGQKRKGDKVYSFGFDSNGFQHYDDDRKNNKPSRFLQISDQMADGLVAPSGKMAALKETVLRWQTEAPEDKIIIFSQFNTVMKTVGRMLEAEGITFNYLSGKQTTEQREKSVKDFQEGADVKVLIISLRAGGQCLTLTRANRVVLMELWWNHALEQQAFSRVYRIGQIKETHFVRFIVKTPIEQRMLKIQVDKILQIDAALQDGGVRAAKITLTFEDLASLLGKVIKENGEVVRIARDNPDDDEGHDDESTSVDGSDDEEVESLPGFVVPDDVIELDDSDEDSDEDTGGLDSDDE</sequence>
<dbReference type="Gene3D" id="3.40.50.300">
    <property type="entry name" value="P-loop containing nucleotide triphosphate hydrolases"/>
    <property type="match status" value="1"/>
</dbReference>
<feature type="domain" description="Helicase C-terminal" evidence="7">
    <location>
        <begin position="994"/>
        <end position="1144"/>
    </location>
</feature>
<dbReference type="SMART" id="SM00490">
    <property type="entry name" value="HELICc"/>
    <property type="match status" value="1"/>
</dbReference>
<evidence type="ECO:0000256" key="5">
    <source>
        <dbReference type="SAM" id="MobiDB-lite"/>
    </source>
</evidence>
<feature type="compositionally biased region" description="Basic and acidic residues" evidence="5">
    <location>
        <begin position="270"/>
        <end position="281"/>
    </location>
</feature>
<feature type="region of interest" description="Disordered" evidence="5">
    <location>
        <begin position="1175"/>
        <end position="1234"/>
    </location>
</feature>
<feature type="compositionally biased region" description="Basic and acidic residues" evidence="5">
    <location>
        <begin position="66"/>
        <end position="82"/>
    </location>
</feature>
<dbReference type="PANTHER" id="PTHR45626">
    <property type="entry name" value="TRANSCRIPTION TERMINATION FACTOR 2-RELATED"/>
    <property type="match status" value="1"/>
</dbReference>
<feature type="compositionally biased region" description="Acidic residues" evidence="5">
    <location>
        <begin position="810"/>
        <end position="828"/>
    </location>
</feature>
<proteinExistence type="predicted"/>
<feature type="region of interest" description="Disordered" evidence="5">
    <location>
        <begin position="777"/>
        <end position="829"/>
    </location>
</feature>
<dbReference type="PROSITE" id="PS51194">
    <property type="entry name" value="HELICASE_CTER"/>
    <property type="match status" value="1"/>
</dbReference>
<evidence type="ECO:0000256" key="3">
    <source>
        <dbReference type="ARBA" id="ARBA00022806"/>
    </source>
</evidence>
<dbReference type="InterPro" id="IPR050628">
    <property type="entry name" value="SNF2_RAD54_helicase_TF"/>
</dbReference>
<dbReference type="GO" id="GO:0016787">
    <property type="term" value="F:hydrolase activity"/>
    <property type="evidence" value="ECO:0007669"/>
    <property type="project" value="UniProtKB-KW"/>
</dbReference>
<dbReference type="GO" id="GO:0004386">
    <property type="term" value="F:helicase activity"/>
    <property type="evidence" value="ECO:0007669"/>
    <property type="project" value="UniProtKB-KW"/>
</dbReference>
<evidence type="ECO:0000259" key="6">
    <source>
        <dbReference type="PROSITE" id="PS51192"/>
    </source>
</evidence>
<feature type="compositionally biased region" description="Polar residues" evidence="5">
    <location>
        <begin position="239"/>
        <end position="254"/>
    </location>
</feature>
<dbReference type="InterPro" id="IPR049730">
    <property type="entry name" value="SNF2/RAD54-like_C"/>
</dbReference>
<dbReference type="GO" id="GO:0005634">
    <property type="term" value="C:nucleus"/>
    <property type="evidence" value="ECO:0007669"/>
    <property type="project" value="TreeGrafter"/>
</dbReference>
<evidence type="ECO:0000256" key="2">
    <source>
        <dbReference type="ARBA" id="ARBA00022801"/>
    </source>
</evidence>
<dbReference type="Gene3D" id="3.40.50.10810">
    <property type="entry name" value="Tandem AAA-ATPase domain"/>
    <property type="match status" value="1"/>
</dbReference>
<dbReference type="GO" id="GO:0008094">
    <property type="term" value="F:ATP-dependent activity, acting on DNA"/>
    <property type="evidence" value="ECO:0007669"/>
    <property type="project" value="TreeGrafter"/>
</dbReference>
<comment type="caution">
    <text evidence="8">The sequence shown here is derived from an EMBL/GenBank/DDBJ whole genome shotgun (WGS) entry which is preliminary data.</text>
</comment>
<evidence type="ECO:0000256" key="4">
    <source>
        <dbReference type="ARBA" id="ARBA00022840"/>
    </source>
</evidence>
<dbReference type="InterPro" id="IPR000330">
    <property type="entry name" value="SNF2_N"/>
</dbReference>
<dbReference type="InterPro" id="IPR014001">
    <property type="entry name" value="Helicase_ATP-bd"/>
</dbReference>